<protein>
    <submittedName>
        <fullName evidence="3">Uncharacterized protein</fullName>
    </submittedName>
</protein>
<dbReference type="AlphaFoldDB" id="A0A7C9EIP5"/>
<dbReference type="EMBL" id="GISG01213996">
    <property type="protein sequence ID" value="MBA4661864.1"/>
    <property type="molecule type" value="Transcribed_RNA"/>
</dbReference>
<name>A0A7C9EIP5_OPUST</name>
<proteinExistence type="predicted"/>
<accession>A0A7C9EIP5</accession>
<feature type="chain" id="PRO_5028233752" evidence="2">
    <location>
        <begin position="17"/>
        <end position="111"/>
    </location>
</feature>
<keyword evidence="2" id="KW-0732">Signal</keyword>
<feature type="region of interest" description="Disordered" evidence="1">
    <location>
        <begin position="87"/>
        <end position="111"/>
    </location>
</feature>
<sequence>MSLCMVAIACISLASTWPMSKSKNSAHFILTFSSTCLSLIIAATSSMPLHTSKSLKIGKRLCEAEELNHFVGISYGVEKVKEATKAANTKEREFGAGVSESGSESERDLSV</sequence>
<reference evidence="3" key="2">
    <citation type="submission" date="2020-07" db="EMBL/GenBank/DDBJ databases">
        <authorList>
            <person name="Vera ALvarez R."/>
            <person name="Arias-Moreno D.M."/>
            <person name="Jimenez-Jacinto V."/>
            <person name="Jimenez-Bremont J.F."/>
            <person name="Swaminathan K."/>
            <person name="Moose S.P."/>
            <person name="Guerrero-Gonzalez M.L."/>
            <person name="Marino-Ramirez L."/>
            <person name="Landsman D."/>
            <person name="Rodriguez-Kessler M."/>
            <person name="Delgado-Sanchez P."/>
        </authorList>
    </citation>
    <scope>NUCLEOTIDE SEQUENCE</scope>
    <source>
        <tissue evidence="3">Cladode</tissue>
    </source>
</reference>
<reference evidence="3" key="1">
    <citation type="journal article" date="2013" name="J. Plant Res.">
        <title>Effect of fungi and light on seed germination of three Opuntia species from semiarid lands of central Mexico.</title>
        <authorList>
            <person name="Delgado-Sanchez P."/>
            <person name="Jimenez-Bremont J.F."/>
            <person name="Guerrero-Gonzalez Mde L."/>
            <person name="Flores J."/>
        </authorList>
    </citation>
    <scope>NUCLEOTIDE SEQUENCE</scope>
    <source>
        <tissue evidence="3">Cladode</tissue>
    </source>
</reference>
<evidence type="ECO:0000313" key="3">
    <source>
        <dbReference type="EMBL" id="MBA4661864.1"/>
    </source>
</evidence>
<organism evidence="3">
    <name type="scientific">Opuntia streptacantha</name>
    <name type="common">Prickly pear cactus</name>
    <name type="synonym">Opuntia cardona</name>
    <dbReference type="NCBI Taxonomy" id="393608"/>
    <lineage>
        <taxon>Eukaryota</taxon>
        <taxon>Viridiplantae</taxon>
        <taxon>Streptophyta</taxon>
        <taxon>Embryophyta</taxon>
        <taxon>Tracheophyta</taxon>
        <taxon>Spermatophyta</taxon>
        <taxon>Magnoliopsida</taxon>
        <taxon>eudicotyledons</taxon>
        <taxon>Gunneridae</taxon>
        <taxon>Pentapetalae</taxon>
        <taxon>Caryophyllales</taxon>
        <taxon>Cactineae</taxon>
        <taxon>Cactaceae</taxon>
        <taxon>Opuntioideae</taxon>
        <taxon>Opuntia</taxon>
    </lineage>
</organism>
<evidence type="ECO:0000256" key="1">
    <source>
        <dbReference type="SAM" id="MobiDB-lite"/>
    </source>
</evidence>
<feature type="signal peptide" evidence="2">
    <location>
        <begin position="1"/>
        <end position="16"/>
    </location>
</feature>
<evidence type="ECO:0000256" key="2">
    <source>
        <dbReference type="SAM" id="SignalP"/>
    </source>
</evidence>